<feature type="compositionally biased region" description="Low complexity" evidence="1">
    <location>
        <begin position="1"/>
        <end position="10"/>
    </location>
</feature>
<organism evidence="2 3">
    <name type="scientific">Polarella glacialis</name>
    <name type="common">Dinoflagellate</name>
    <dbReference type="NCBI Taxonomy" id="89957"/>
    <lineage>
        <taxon>Eukaryota</taxon>
        <taxon>Sar</taxon>
        <taxon>Alveolata</taxon>
        <taxon>Dinophyceae</taxon>
        <taxon>Suessiales</taxon>
        <taxon>Suessiaceae</taxon>
        <taxon>Polarella</taxon>
    </lineage>
</organism>
<feature type="region of interest" description="Disordered" evidence="1">
    <location>
        <begin position="1"/>
        <end position="24"/>
    </location>
</feature>
<name>A0A813KPY4_POLGL</name>
<sequence>RSSSSWSSNSAPPATEAQSGESLDARAGGIWQLVARRELVALGQIVGAWSQGALDSNSARQHIQFRVLRGRSASSFRVPDGPPRLPDADVMGPQASRQGNVQEGEQSAESRRNEAPGESRPPTGHMGPRPVAAGQEALMFEAFMGSLFRGFVAAVSEEAQATSYFHQVFASLDSVFFCRSYQEARDLAMRELGLDGVQALPQEVRASFQQKVFGIL</sequence>
<reference evidence="2" key="1">
    <citation type="submission" date="2021-02" db="EMBL/GenBank/DDBJ databases">
        <authorList>
            <person name="Dougan E. K."/>
            <person name="Rhodes N."/>
            <person name="Thang M."/>
            <person name="Chan C."/>
        </authorList>
    </citation>
    <scope>NUCLEOTIDE SEQUENCE</scope>
</reference>
<feature type="non-terminal residue" evidence="2">
    <location>
        <position position="216"/>
    </location>
</feature>
<evidence type="ECO:0000256" key="1">
    <source>
        <dbReference type="SAM" id="MobiDB-lite"/>
    </source>
</evidence>
<dbReference type="Proteomes" id="UP000626109">
    <property type="component" value="Unassembled WGS sequence"/>
</dbReference>
<feature type="compositionally biased region" description="Basic and acidic residues" evidence="1">
    <location>
        <begin position="108"/>
        <end position="117"/>
    </location>
</feature>
<proteinExistence type="predicted"/>
<dbReference type="AlphaFoldDB" id="A0A813KPY4"/>
<gene>
    <name evidence="2" type="ORF">PGLA2088_LOCUS35817</name>
</gene>
<feature type="region of interest" description="Disordered" evidence="1">
    <location>
        <begin position="74"/>
        <end position="130"/>
    </location>
</feature>
<accession>A0A813KPY4</accession>
<feature type="compositionally biased region" description="Polar residues" evidence="1">
    <location>
        <begin position="95"/>
        <end position="107"/>
    </location>
</feature>
<protein>
    <submittedName>
        <fullName evidence="2">Uncharacterized protein</fullName>
    </submittedName>
</protein>
<feature type="non-terminal residue" evidence="2">
    <location>
        <position position="1"/>
    </location>
</feature>
<comment type="caution">
    <text evidence="2">The sequence shown here is derived from an EMBL/GenBank/DDBJ whole genome shotgun (WGS) entry which is preliminary data.</text>
</comment>
<dbReference type="EMBL" id="CAJNNW010031950">
    <property type="protein sequence ID" value="CAE8710152.1"/>
    <property type="molecule type" value="Genomic_DNA"/>
</dbReference>
<evidence type="ECO:0000313" key="2">
    <source>
        <dbReference type="EMBL" id="CAE8710152.1"/>
    </source>
</evidence>
<evidence type="ECO:0000313" key="3">
    <source>
        <dbReference type="Proteomes" id="UP000626109"/>
    </source>
</evidence>